<feature type="region of interest" description="Disordered" evidence="7">
    <location>
        <begin position="1"/>
        <end position="21"/>
    </location>
</feature>
<dbReference type="GO" id="GO:0016020">
    <property type="term" value="C:membrane"/>
    <property type="evidence" value="ECO:0007669"/>
    <property type="project" value="UniProtKB-SubCell"/>
</dbReference>
<dbReference type="OMA" id="WVFIPFY"/>
<dbReference type="GO" id="GO:0016125">
    <property type="term" value="P:sterol metabolic process"/>
    <property type="evidence" value="ECO:0007669"/>
    <property type="project" value="InterPro"/>
</dbReference>
<dbReference type="EnsemblFungi" id="MAPG_07294T0">
    <property type="protein sequence ID" value="MAPG_07294T0"/>
    <property type="gene ID" value="MAPG_07294"/>
</dbReference>
<dbReference type="GO" id="GO:0005783">
    <property type="term" value="C:endoplasmic reticulum"/>
    <property type="evidence" value="ECO:0007669"/>
    <property type="project" value="TreeGrafter"/>
</dbReference>
<dbReference type="EMBL" id="ADBL01001765">
    <property type="status" value="NOT_ANNOTATED_CDS"/>
    <property type="molecule type" value="Genomic_DNA"/>
</dbReference>
<dbReference type="eggNOG" id="KOG4826">
    <property type="taxonomic scope" value="Eukaryota"/>
</dbReference>
<evidence type="ECO:0000256" key="4">
    <source>
        <dbReference type="ARBA" id="ARBA00022989"/>
    </source>
</evidence>
<protein>
    <recommendedName>
        <fullName evidence="9">EXPERA domain-containing protein</fullName>
    </recommendedName>
</protein>
<keyword evidence="4 6" id="KW-1133">Transmembrane helix</keyword>
<keyword evidence="3 6" id="KW-0812">Transmembrane</keyword>
<proteinExistence type="inferred from homology"/>
<dbReference type="InterPro" id="IPR033118">
    <property type="entry name" value="EXPERA"/>
</dbReference>
<dbReference type="Pfam" id="PF05241">
    <property type="entry name" value="EBP"/>
    <property type="match status" value="1"/>
</dbReference>
<evidence type="ECO:0000256" key="2">
    <source>
        <dbReference type="ARBA" id="ARBA00008337"/>
    </source>
</evidence>
<dbReference type="PANTHER" id="PTHR14207">
    <property type="entry name" value="STEROL ISOMERASE"/>
    <property type="match status" value="1"/>
</dbReference>
<comment type="subcellular location">
    <subcellularLocation>
        <location evidence="1">Membrane</location>
        <topology evidence="1">Multi-pass membrane protein</topology>
    </subcellularLocation>
</comment>
<evidence type="ECO:0000256" key="8">
    <source>
        <dbReference type="SAM" id="Phobius"/>
    </source>
</evidence>
<keyword evidence="12" id="KW-1185">Reference proteome</keyword>
<evidence type="ECO:0000313" key="11">
    <source>
        <dbReference type="EnsemblFungi" id="MAPG_07294T0"/>
    </source>
</evidence>
<evidence type="ECO:0000256" key="6">
    <source>
        <dbReference type="PROSITE-ProRule" id="PRU01087"/>
    </source>
</evidence>
<feature type="transmembrane region" description="Helical" evidence="8">
    <location>
        <begin position="214"/>
        <end position="236"/>
    </location>
</feature>
<reference evidence="12" key="1">
    <citation type="submission" date="2010-05" db="EMBL/GenBank/DDBJ databases">
        <title>The genome sequence of Magnaporthe poae strain ATCC 64411.</title>
        <authorList>
            <person name="Ma L.-J."/>
            <person name="Dead R."/>
            <person name="Young S."/>
            <person name="Zeng Q."/>
            <person name="Koehrsen M."/>
            <person name="Alvarado L."/>
            <person name="Berlin A."/>
            <person name="Chapman S.B."/>
            <person name="Chen Z."/>
            <person name="Freedman E."/>
            <person name="Gellesch M."/>
            <person name="Goldberg J."/>
            <person name="Griggs A."/>
            <person name="Gujja S."/>
            <person name="Heilman E.R."/>
            <person name="Heiman D."/>
            <person name="Hepburn T."/>
            <person name="Howarth C."/>
            <person name="Jen D."/>
            <person name="Larson L."/>
            <person name="Mehta T."/>
            <person name="Neiman D."/>
            <person name="Pearson M."/>
            <person name="Roberts A."/>
            <person name="Saif S."/>
            <person name="Shea T."/>
            <person name="Shenoy N."/>
            <person name="Sisk P."/>
            <person name="Stolte C."/>
            <person name="Sykes S."/>
            <person name="Walk T."/>
            <person name="White J."/>
            <person name="Yandava C."/>
            <person name="Haas B."/>
            <person name="Nusbaum C."/>
            <person name="Birren B."/>
        </authorList>
    </citation>
    <scope>NUCLEOTIDE SEQUENCE [LARGE SCALE GENOMIC DNA]</scope>
    <source>
        <strain evidence="12">ATCC 64411 / 73-15</strain>
    </source>
</reference>
<dbReference type="STRING" id="644358.A0A0C4E4A3"/>
<reference evidence="10" key="3">
    <citation type="submission" date="2011-03" db="EMBL/GenBank/DDBJ databases">
        <title>Annotation of Magnaporthe poae ATCC 64411.</title>
        <authorList>
            <person name="Ma L.-J."/>
            <person name="Dead R."/>
            <person name="Young S.K."/>
            <person name="Zeng Q."/>
            <person name="Gargeya S."/>
            <person name="Fitzgerald M."/>
            <person name="Haas B."/>
            <person name="Abouelleil A."/>
            <person name="Alvarado L."/>
            <person name="Arachchi H.M."/>
            <person name="Berlin A."/>
            <person name="Brown A."/>
            <person name="Chapman S.B."/>
            <person name="Chen Z."/>
            <person name="Dunbar C."/>
            <person name="Freedman E."/>
            <person name="Gearin G."/>
            <person name="Gellesch M."/>
            <person name="Goldberg J."/>
            <person name="Griggs A."/>
            <person name="Gujja S."/>
            <person name="Heiman D."/>
            <person name="Howarth C."/>
            <person name="Larson L."/>
            <person name="Lui A."/>
            <person name="MacDonald P.J.P."/>
            <person name="Mehta T."/>
            <person name="Montmayeur A."/>
            <person name="Murphy C."/>
            <person name="Neiman D."/>
            <person name="Pearson M."/>
            <person name="Priest M."/>
            <person name="Roberts A."/>
            <person name="Saif S."/>
            <person name="Shea T."/>
            <person name="Shenoy N."/>
            <person name="Sisk P."/>
            <person name="Stolte C."/>
            <person name="Sykes S."/>
            <person name="Yandava C."/>
            <person name="Wortman J."/>
            <person name="Nusbaum C."/>
            <person name="Birren B."/>
        </authorList>
    </citation>
    <scope>NUCLEOTIDE SEQUENCE</scope>
    <source>
        <strain evidence="10">ATCC 64411</strain>
    </source>
</reference>
<evidence type="ECO:0000256" key="3">
    <source>
        <dbReference type="ARBA" id="ARBA00022692"/>
    </source>
</evidence>
<accession>A0A0C4E4A3</accession>
<dbReference type="OrthoDB" id="5415655at2759"/>
<gene>
    <name evidence="10" type="ORF">MAPG_07294</name>
</gene>
<dbReference type="PROSITE" id="PS51751">
    <property type="entry name" value="EXPERA"/>
    <property type="match status" value="1"/>
</dbReference>
<sequence length="293" mass="32761">MSPNVSGELLQRRDEHHHVNRRPLCARALQTPYAEPIRTKPPQYKMPADATSLGLPPDLFDQTTLVSLASTLVILAVAYATSLKVLASSTPGPLRFLFIWHAFDALIHFFLEGSFLYHCFFSSIPVSQLTVGEVAKYYPSPENFLGSAGRIWGAQAGGDNPFAQLWMVYARADKRWAGADLGVISLELLTVFVVGPAALFVCYDIARKNPRANITMIMIATAELYGGFMTFCPEWLVGSINLDTSNFMYLWVYLVFFNMLWVFIPFYAIYVSVKDISNAFAVRTTTQGSKKKE</sequence>
<evidence type="ECO:0000259" key="9">
    <source>
        <dbReference type="PROSITE" id="PS51751"/>
    </source>
</evidence>
<comment type="similarity">
    <text evidence="2">Belongs to the EBP family.</text>
</comment>
<evidence type="ECO:0000313" key="10">
    <source>
        <dbReference type="EMBL" id="KLU88307.1"/>
    </source>
</evidence>
<feature type="transmembrane region" description="Helical" evidence="8">
    <location>
        <begin position="181"/>
        <end position="202"/>
    </location>
</feature>
<evidence type="ECO:0000256" key="1">
    <source>
        <dbReference type="ARBA" id="ARBA00004141"/>
    </source>
</evidence>
<dbReference type="GO" id="GO:0047750">
    <property type="term" value="F:cholestenol delta-isomerase activity"/>
    <property type="evidence" value="ECO:0007669"/>
    <property type="project" value="InterPro"/>
</dbReference>
<feature type="transmembrane region" description="Helical" evidence="8">
    <location>
        <begin position="94"/>
        <end position="111"/>
    </location>
</feature>
<dbReference type="PANTHER" id="PTHR14207:SF1">
    <property type="entry name" value="EMOPAMIL-BINDING PROTEIN-LIKE"/>
    <property type="match status" value="1"/>
</dbReference>
<name>A0A0C4E4A3_MAGP6</name>
<reference evidence="11" key="4">
    <citation type="journal article" date="2015" name="G3 (Bethesda)">
        <title>Genome sequences of three phytopathogenic species of the Magnaporthaceae family of fungi.</title>
        <authorList>
            <person name="Okagaki L.H."/>
            <person name="Nunes C.C."/>
            <person name="Sailsbery J."/>
            <person name="Clay B."/>
            <person name="Brown D."/>
            <person name="John T."/>
            <person name="Oh Y."/>
            <person name="Young N."/>
            <person name="Fitzgerald M."/>
            <person name="Haas B.J."/>
            <person name="Zeng Q."/>
            <person name="Young S."/>
            <person name="Adiconis X."/>
            <person name="Fan L."/>
            <person name="Levin J.Z."/>
            <person name="Mitchell T.K."/>
            <person name="Okubara P.A."/>
            <person name="Farman M.L."/>
            <person name="Kohn L.M."/>
            <person name="Birren B."/>
            <person name="Ma L.-J."/>
            <person name="Dean R.A."/>
        </authorList>
    </citation>
    <scope>NUCLEOTIDE SEQUENCE</scope>
    <source>
        <strain evidence="11">ATCC 64411 / 73-15</strain>
    </source>
</reference>
<dbReference type="Proteomes" id="UP000011715">
    <property type="component" value="Unassembled WGS sequence"/>
</dbReference>
<feature type="domain" description="EXPERA" evidence="9">
    <location>
        <begin position="93"/>
        <end position="269"/>
    </location>
</feature>
<reference evidence="11" key="5">
    <citation type="submission" date="2015-06" db="UniProtKB">
        <authorList>
            <consortium name="EnsemblFungi"/>
        </authorList>
    </citation>
    <scope>IDENTIFICATION</scope>
    <source>
        <strain evidence="11">ATCC 64411</strain>
    </source>
</reference>
<feature type="transmembrane region" description="Helical" evidence="8">
    <location>
        <begin position="248"/>
        <end position="270"/>
    </location>
</feature>
<evidence type="ECO:0000313" key="12">
    <source>
        <dbReference type="Proteomes" id="UP000011715"/>
    </source>
</evidence>
<evidence type="ECO:0000256" key="5">
    <source>
        <dbReference type="ARBA" id="ARBA00023136"/>
    </source>
</evidence>
<dbReference type="VEuPathDB" id="FungiDB:MAPG_07294"/>
<dbReference type="InterPro" id="IPR007905">
    <property type="entry name" value="EBP"/>
</dbReference>
<organism evidence="11 12">
    <name type="scientific">Magnaporthiopsis poae (strain ATCC 64411 / 73-15)</name>
    <name type="common">Kentucky bluegrass fungus</name>
    <name type="synonym">Magnaporthe poae</name>
    <dbReference type="NCBI Taxonomy" id="644358"/>
    <lineage>
        <taxon>Eukaryota</taxon>
        <taxon>Fungi</taxon>
        <taxon>Dikarya</taxon>
        <taxon>Ascomycota</taxon>
        <taxon>Pezizomycotina</taxon>
        <taxon>Sordariomycetes</taxon>
        <taxon>Sordariomycetidae</taxon>
        <taxon>Magnaporthales</taxon>
        <taxon>Magnaporthaceae</taxon>
        <taxon>Magnaporthiopsis</taxon>
    </lineage>
</organism>
<keyword evidence="5 6" id="KW-0472">Membrane</keyword>
<dbReference type="EMBL" id="GL876971">
    <property type="protein sequence ID" value="KLU88307.1"/>
    <property type="molecule type" value="Genomic_DNA"/>
</dbReference>
<reference evidence="10" key="2">
    <citation type="submission" date="2010-05" db="EMBL/GenBank/DDBJ databases">
        <title>The Genome Sequence of Magnaporthe poae strain ATCC 64411.</title>
        <authorList>
            <consortium name="The Broad Institute Genome Sequencing Platform"/>
            <consortium name="Broad Institute Genome Sequencing Center for Infectious Disease"/>
            <person name="Ma L.-J."/>
            <person name="Dead R."/>
            <person name="Young S."/>
            <person name="Zeng Q."/>
            <person name="Koehrsen M."/>
            <person name="Alvarado L."/>
            <person name="Berlin A."/>
            <person name="Chapman S.B."/>
            <person name="Chen Z."/>
            <person name="Freedman E."/>
            <person name="Gellesch M."/>
            <person name="Goldberg J."/>
            <person name="Griggs A."/>
            <person name="Gujja S."/>
            <person name="Heilman E.R."/>
            <person name="Heiman D."/>
            <person name="Hepburn T."/>
            <person name="Howarth C."/>
            <person name="Jen D."/>
            <person name="Larson L."/>
            <person name="Mehta T."/>
            <person name="Neiman D."/>
            <person name="Pearson M."/>
            <person name="Roberts A."/>
            <person name="Saif S."/>
            <person name="Shea T."/>
            <person name="Shenoy N."/>
            <person name="Sisk P."/>
            <person name="Stolte C."/>
            <person name="Sykes S."/>
            <person name="Walk T."/>
            <person name="White J."/>
            <person name="Yandava C."/>
            <person name="Haas B."/>
            <person name="Nusbaum C."/>
            <person name="Birren B."/>
        </authorList>
    </citation>
    <scope>NUCLEOTIDE SEQUENCE</scope>
    <source>
        <strain evidence="10">ATCC 64411</strain>
    </source>
</reference>
<feature type="transmembrane region" description="Helical" evidence="8">
    <location>
        <begin position="65"/>
        <end position="87"/>
    </location>
</feature>
<evidence type="ECO:0000256" key="7">
    <source>
        <dbReference type="SAM" id="MobiDB-lite"/>
    </source>
</evidence>
<dbReference type="AlphaFoldDB" id="A0A0C4E4A3"/>